<dbReference type="RefSeq" id="WP_055733552.1">
    <property type="nucleotide sequence ID" value="NZ_BMDY01000008.1"/>
</dbReference>
<evidence type="ECO:0000259" key="2">
    <source>
        <dbReference type="Pfam" id="PF02036"/>
    </source>
</evidence>
<dbReference type="EMBL" id="BMDY01000008">
    <property type="protein sequence ID" value="GGB03326.1"/>
    <property type="molecule type" value="Genomic_DNA"/>
</dbReference>
<dbReference type="SUPFAM" id="SSF55718">
    <property type="entry name" value="SCP-like"/>
    <property type="match status" value="1"/>
</dbReference>
<evidence type="ECO:0000313" key="4">
    <source>
        <dbReference type="Proteomes" id="UP000651977"/>
    </source>
</evidence>
<proteinExistence type="inferred from homology"/>
<dbReference type="Pfam" id="PF02036">
    <property type="entry name" value="SCP2"/>
    <property type="match status" value="1"/>
</dbReference>
<comment type="caution">
    <text evidence="3">The sequence shown here is derived from an EMBL/GenBank/DDBJ whole genome shotgun (WGS) entry which is preliminary data.</text>
</comment>
<dbReference type="Proteomes" id="UP000651977">
    <property type="component" value="Unassembled WGS sequence"/>
</dbReference>
<keyword evidence="1" id="KW-0963">Cytoplasm</keyword>
<keyword evidence="1" id="KW-0831">Ubiquinone biosynthesis</keyword>
<evidence type="ECO:0000256" key="1">
    <source>
        <dbReference type="HAMAP-Rule" id="MF_02215"/>
    </source>
</evidence>
<gene>
    <name evidence="1" type="primary">ubiJ</name>
    <name evidence="3" type="ORF">GCM10007414_15850</name>
</gene>
<comment type="pathway">
    <text evidence="1">Cofactor biosynthesis; ubiquinone biosynthesis.</text>
</comment>
<accession>A0ABQ1I1U9</accession>
<protein>
    <recommendedName>
        <fullName evidence="1">Ubiquinone biosynthesis accessory factor UbiJ</fullName>
    </recommendedName>
</protein>
<dbReference type="PANTHER" id="PTHR38693:SF1">
    <property type="entry name" value="UBIQUINONE BIOSYNTHESIS ACCESSORY FACTOR UBIJ"/>
    <property type="match status" value="1"/>
</dbReference>
<dbReference type="InterPro" id="IPR003033">
    <property type="entry name" value="SCP2_sterol-bd_dom"/>
</dbReference>
<evidence type="ECO:0000313" key="3">
    <source>
        <dbReference type="EMBL" id="GGB03326.1"/>
    </source>
</evidence>
<feature type="domain" description="SCP2" evidence="2">
    <location>
        <begin position="16"/>
        <end position="111"/>
    </location>
</feature>
<comment type="function">
    <text evidence="1">Required for ubiquinone (coenzyme Q) biosynthesis. Binds hydrophobic ubiquinone biosynthetic intermediates via its SCP2 domain and is essential for the stability of the Ubi complex. May constitute a docking platform where Ubi enzymes assemble and access their SCP2-bound polyprenyl substrates.</text>
</comment>
<comment type="subcellular location">
    <subcellularLocation>
        <location evidence="1">Cytoplasm</location>
    </subcellularLocation>
</comment>
<organism evidence="3 4">
    <name type="scientific">Agarivorans gilvus</name>
    <dbReference type="NCBI Taxonomy" id="680279"/>
    <lineage>
        <taxon>Bacteria</taxon>
        <taxon>Pseudomonadati</taxon>
        <taxon>Pseudomonadota</taxon>
        <taxon>Gammaproteobacteria</taxon>
        <taxon>Alteromonadales</taxon>
        <taxon>Alteromonadaceae</taxon>
        <taxon>Agarivorans</taxon>
    </lineage>
</organism>
<dbReference type="InterPro" id="IPR036527">
    <property type="entry name" value="SCP2_sterol-bd_dom_sf"/>
</dbReference>
<dbReference type="HAMAP" id="MF_02215">
    <property type="entry name" value="UbiJ"/>
    <property type="match status" value="1"/>
</dbReference>
<sequence>MPLSSLFSAGVEALSNQLLNLDEGSTQRRSQLAGKVLAITIQPLPCCYFVVSEQQLDVLNKYEGEPDCRLSLNLLTLAELKQADRIPSLIKQDKLQLEGDIKLAQQFADLFLQLEPDLEEKLSQRIGDVAAYQLLSKSRMLAEALSKVFAQAPVKLTELANEEWKLSVGQVEYQSWQRQVQKLAADCEQLARRIEGLSK</sequence>
<name>A0ABQ1I1U9_9ALTE</name>
<reference evidence="4" key="1">
    <citation type="journal article" date="2019" name="Int. J. Syst. Evol. Microbiol.">
        <title>The Global Catalogue of Microorganisms (GCM) 10K type strain sequencing project: providing services to taxonomists for standard genome sequencing and annotation.</title>
        <authorList>
            <consortium name="The Broad Institute Genomics Platform"/>
            <consortium name="The Broad Institute Genome Sequencing Center for Infectious Disease"/>
            <person name="Wu L."/>
            <person name="Ma J."/>
        </authorList>
    </citation>
    <scope>NUCLEOTIDE SEQUENCE [LARGE SCALE GENOMIC DNA]</scope>
    <source>
        <strain evidence="4">CGMCC 1.10131</strain>
    </source>
</reference>
<keyword evidence="4" id="KW-1185">Reference proteome</keyword>
<comment type="similarity">
    <text evidence="1">Belongs to the UbiJ family.</text>
</comment>
<dbReference type="PANTHER" id="PTHR38693">
    <property type="entry name" value="UBIQUINONE BIOSYNTHESIS PROTEIN UBIJ"/>
    <property type="match status" value="1"/>
</dbReference>
<dbReference type="InterPro" id="IPR038989">
    <property type="entry name" value="UbiJ"/>
</dbReference>